<evidence type="ECO:0000256" key="8">
    <source>
        <dbReference type="SAM" id="MobiDB-lite"/>
    </source>
</evidence>
<evidence type="ECO:0000256" key="3">
    <source>
        <dbReference type="ARBA" id="ARBA00022448"/>
    </source>
</evidence>
<keyword evidence="5" id="KW-0029">Amino-acid transport</keyword>
<keyword evidence="3" id="KW-0813">Transport</keyword>
<evidence type="ECO:0000256" key="7">
    <source>
        <dbReference type="ARBA" id="ARBA00023136"/>
    </source>
</evidence>
<feature type="transmembrane region" description="Helical" evidence="9">
    <location>
        <begin position="376"/>
        <end position="397"/>
    </location>
</feature>
<feature type="transmembrane region" description="Helical" evidence="9">
    <location>
        <begin position="349"/>
        <end position="370"/>
    </location>
</feature>
<evidence type="ECO:0000313" key="11">
    <source>
        <dbReference type="EMBL" id="KAG9239413.1"/>
    </source>
</evidence>
<comment type="similarity">
    <text evidence="2">Belongs to the amino acid/polyamine transporter 2 family.</text>
</comment>
<dbReference type="OrthoDB" id="655540at2759"/>
<feature type="transmembrane region" description="Helical" evidence="9">
    <location>
        <begin position="298"/>
        <end position="317"/>
    </location>
</feature>
<proteinExistence type="inferred from homology"/>
<feature type="region of interest" description="Disordered" evidence="8">
    <location>
        <begin position="107"/>
        <end position="134"/>
    </location>
</feature>
<feature type="compositionally biased region" description="Acidic residues" evidence="8">
    <location>
        <begin position="108"/>
        <end position="121"/>
    </location>
</feature>
<comment type="subcellular location">
    <subcellularLocation>
        <location evidence="1">Membrane</location>
        <topology evidence="1">Multi-pass membrane protein</topology>
    </subcellularLocation>
</comment>
<dbReference type="GO" id="GO:0015179">
    <property type="term" value="F:L-amino acid transmembrane transporter activity"/>
    <property type="evidence" value="ECO:0007669"/>
    <property type="project" value="TreeGrafter"/>
</dbReference>
<feature type="compositionally biased region" description="Basic and acidic residues" evidence="8">
    <location>
        <begin position="36"/>
        <end position="46"/>
    </location>
</feature>
<keyword evidence="7 9" id="KW-0472">Membrane</keyword>
<feature type="transmembrane region" description="Helical" evidence="9">
    <location>
        <begin position="611"/>
        <end position="633"/>
    </location>
</feature>
<reference evidence="11" key="1">
    <citation type="journal article" date="2021" name="IMA Fungus">
        <title>Genomic characterization of three marine fungi, including Emericellopsis atlantica sp. nov. with signatures of a generalist lifestyle and marine biomass degradation.</title>
        <authorList>
            <person name="Hagestad O.C."/>
            <person name="Hou L."/>
            <person name="Andersen J.H."/>
            <person name="Hansen E.H."/>
            <person name="Altermark B."/>
            <person name="Li C."/>
            <person name="Kuhnert E."/>
            <person name="Cox R.J."/>
            <person name="Crous P.W."/>
            <person name="Spatafora J.W."/>
            <person name="Lail K."/>
            <person name="Amirebrahimi M."/>
            <person name="Lipzen A."/>
            <person name="Pangilinan J."/>
            <person name="Andreopoulos W."/>
            <person name="Hayes R.D."/>
            <person name="Ng V."/>
            <person name="Grigoriev I.V."/>
            <person name="Jackson S.A."/>
            <person name="Sutton T.D.S."/>
            <person name="Dobson A.D.W."/>
            <person name="Rama T."/>
        </authorList>
    </citation>
    <scope>NUCLEOTIDE SEQUENCE</scope>
    <source>
        <strain evidence="11">TRa018bII</strain>
    </source>
</reference>
<keyword evidence="6 9" id="KW-1133">Transmembrane helix</keyword>
<feature type="region of interest" description="Disordered" evidence="8">
    <location>
        <begin position="1"/>
        <end position="61"/>
    </location>
</feature>
<feature type="region of interest" description="Disordered" evidence="8">
    <location>
        <begin position="146"/>
        <end position="174"/>
    </location>
</feature>
<keyword evidence="4 9" id="KW-0812">Transmembrane</keyword>
<feature type="transmembrane region" description="Helical" evidence="9">
    <location>
        <begin position="404"/>
        <end position="429"/>
    </location>
</feature>
<protein>
    <submittedName>
        <fullName evidence="11">Transmembrane amino acid transporter protein-domain-containing protein</fullName>
    </submittedName>
</protein>
<evidence type="ECO:0000256" key="9">
    <source>
        <dbReference type="SAM" id="Phobius"/>
    </source>
</evidence>
<dbReference type="InterPro" id="IPR013057">
    <property type="entry name" value="AA_transpt_TM"/>
</dbReference>
<name>A0A9P8CA16_9HELO</name>
<evidence type="ECO:0000256" key="6">
    <source>
        <dbReference type="ARBA" id="ARBA00022989"/>
    </source>
</evidence>
<feature type="transmembrane region" description="Helical" evidence="9">
    <location>
        <begin position="491"/>
        <end position="510"/>
    </location>
</feature>
<dbReference type="GO" id="GO:0005774">
    <property type="term" value="C:vacuolar membrane"/>
    <property type="evidence" value="ECO:0007669"/>
    <property type="project" value="TreeGrafter"/>
</dbReference>
<evidence type="ECO:0000256" key="4">
    <source>
        <dbReference type="ARBA" id="ARBA00022692"/>
    </source>
</evidence>
<sequence length="676" mass="73920">MTGTHKPNPTNWDEYQYGTAVSPRGSVSSMGGRSVRFSEDHGEETHLLAPSEDDGNGGNLRRRRSSVALRLGALAEVGGVNSIRNFAQSWTRAAGFAEVVPHRPSFVLDDEQDHGDQDEQVTEYGRQDVEHGRRPRMSLIRAHLEASGSPEDAIDDEPCSGDNEVGPSEFHKDSVSKRLGSEMASTQGSVRGRESIFAIAPHLATPLAGSYGTSYGTLHSTLSRSSMQRAGQLWREQQAEAVRSGDGDRQPTIVKEIEQDGKIVLQIEGQSTFPQTIFNSTNVLIGVGLLSLPMGIKYSGWICGSIFLLLAALVTAYTAKLLAKCMDVDVSLMGFADLAFISFGQKARVAVSVLFFMELLAACVALVVLFSDTLHLLIPSVGGTEWKIICGLFLIPLSFVPLKLLSFSSVLGIFSCFSIVTIVFIDGFIKPHAPGSLRDPATTYLFPNNWMTLPLSFGLLMSPWGGHSVFPNIYRDMRHPHKFSRSVKYTFSFTYFLDAFTMVAGYLMFGDGVLNELTANILDNTSYPKSLSVLICIFIAIIPLTKIPLNGRPIVSMIDRMLGIEAKTMPDAPALTGMSNYSRGILKALVRVFVVIMFVIIAILFPAFDSIMAFMGSALCFTICIILPIMFYLKIFGKEISARERIFCIFLVAISSVLALVGTVFAFLPKNMIGAE</sequence>
<dbReference type="PANTHER" id="PTHR22950:SF692">
    <property type="entry name" value="TRANSMEMBRANE AMINO ACID TRANSPORTER FAMILY PROTEIN"/>
    <property type="match status" value="1"/>
</dbReference>
<accession>A0A9P8CA16</accession>
<feature type="compositionally biased region" description="Low complexity" evidence="8">
    <location>
        <begin position="21"/>
        <end position="35"/>
    </location>
</feature>
<evidence type="ECO:0000256" key="1">
    <source>
        <dbReference type="ARBA" id="ARBA00004141"/>
    </source>
</evidence>
<feature type="transmembrane region" description="Helical" evidence="9">
    <location>
        <begin position="645"/>
        <end position="668"/>
    </location>
</feature>
<keyword evidence="12" id="KW-1185">Reference proteome</keyword>
<evidence type="ECO:0000256" key="5">
    <source>
        <dbReference type="ARBA" id="ARBA00022970"/>
    </source>
</evidence>
<evidence type="ECO:0000259" key="10">
    <source>
        <dbReference type="Pfam" id="PF01490"/>
    </source>
</evidence>
<feature type="transmembrane region" description="Helical" evidence="9">
    <location>
        <begin position="588"/>
        <end position="605"/>
    </location>
</feature>
<dbReference type="Pfam" id="PF01490">
    <property type="entry name" value="Aa_trans"/>
    <property type="match status" value="1"/>
</dbReference>
<dbReference type="Proteomes" id="UP000824998">
    <property type="component" value="Unassembled WGS sequence"/>
</dbReference>
<feature type="transmembrane region" description="Helical" evidence="9">
    <location>
        <begin position="530"/>
        <end position="549"/>
    </location>
</feature>
<comment type="caution">
    <text evidence="11">The sequence shown here is derived from an EMBL/GenBank/DDBJ whole genome shotgun (WGS) entry which is preliminary data.</text>
</comment>
<evidence type="ECO:0000256" key="2">
    <source>
        <dbReference type="ARBA" id="ARBA00008066"/>
    </source>
</evidence>
<dbReference type="AlphaFoldDB" id="A0A9P8CA16"/>
<dbReference type="EMBL" id="MU251359">
    <property type="protein sequence ID" value="KAG9239413.1"/>
    <property type="molecule type" value="Genomic_DNA"/>
</dbReference>
<feature type="compositionally biased region" description="Polar residues" evidence="8">
    <location>
        <begin position="1"/>
        <end position="13"/>
    </location>
</feature>
<organism evidence="11 12">
    <name type="scientific">Amylocarpus encephaloides</name>
    <dbReference type="NCBI Taxonomy" id="45428"/>
    <lineage>
        <taxon>Eukaryota</taxon>
        <taxon>Fungi</taxon>
        <taxon>Dikarya</taxon>
        <taxon>Ascomycota</taxon>
        <taxon>Pezizomycotina</taxon>
        <taxon>Leotiomycetes</taxon>
        <taxon>Helotiales</taxon>
        <taxon>Helotiales incertae sedis</taxon>
        <taxon>Amylocarpus</taxon>
    </lineage>
</organism>
<dbReference type="PANTHER" id="PTHR22950">
    <property type="entry name" value="AMINO ACID TRANSPORTER"/>
    <property type="match status" value="1"/>
</dbReference>
<feature type="transmembrane region" description="Helical" evidence="9">
    <location>
        <begin position="449"/>
        <end position="470"/>
    </location>
</feature>
<gene>
    <name evidence="11" type="ORF">BJ875DRAFT_190237</name>
</gene>
<evidence type="ECO:0000313" key="12">
    <source>
        <dbReference type="Proteomes" id="UP000824998"/>
    </source>
</evidence>
<feature type="domain" description="Amino acid transporter transmembrane" evidence="10">
    <location>
        <begin position="270"/>
        <end position="666"/>
    </location>
</feature>